<keyword evidence="1" id="KW-0479">Metal-binding</keyword>
<evidence type="ECO:0000256" key="2">
    <source>
        <dbReference type="ARBA" id="ARBA00023015"/>
    </source>
</evidence>
<feature type="domain" description="Zn(2)-C6 fungal-type" evidence="6">
    <location>
        <begin position="34"/>
        <end position="63"/>
    </location>
</feature>
<protein>
    <recommendedName>
        <fullName evidence="6">Zn(2)-C6 fungal-type domain-containing protein</fullName>
    </recommendedName>
</protein>
<dbReference type="GO" id="GO:0003677">
    <property type="term" value="F:DNA binding"/>
    <property type="evidence" value="ECO:0007669"/>
    <property type="project" value="InterPro"/>
</dbReference>
<feature type="compositionally biased region" description="Low complexity" evidence="5">
    <location>
        <begin position="183"/>
        <end position="196"/>
    </location>
</feature>
<dbReference type="Pfam" id="PF00172">
    <property type="entry name" value="Zn_clus"/>
    <property type="match status" value="1"/>
</dbReference>
<reference evidence="7" key="1">
    <citation type="submission" date="2023-06" db="EMBL/GenBank/DDBJ databases">
        <title>Genome-scale phylogeny and comparative genomics of the fungal order Sordariales.</title>
        <authorList>
            <consortium name="Lawrence Berkeley National Laboratory"/>
            <person name="Hensen N."/>
            <person name="Bonometti L."/>
            <person name="Westerberg I."/>
            <person name="Brannstrom I.O."/>
            <person name="Guillou S."/>
            <person name="Cros-Aarteil S."/>
            <person name="Calhoun S."/>
            <person name="Haridas S."/>
            <person name="Kuo A."/>
            <person name="Mondo S."/>
            <person name="Pangilinan J."/>
            <person name="Riley R."/>
            <person name="Labutti K."/>
            <person name="Andreopoulos B."/>
            <person name="Lipzen A."/>
            <person name="Chen C."/>
            <person name="Yanf M."/>
            <person name="Daum C."/>
            <person name="Ng V."/>
            <person name="Clum A."/>
            <person name="Steindorff A."/>
            <person name="Ohm R."/>
            <person name="Martin F."/>
            <person name="Silar P."/>
            <person name="Natvig D."/>
            <person name="Lalanne C."/>
            <person name="Gautier V."/>
            <person name="Ament-Velasquez S.L."/>
            <person name="Kruys A."/>
            <person name="Hutchinson M.I."/>
            <person name="Powell A.J."/>
            <person name="Barry K."/>
            <person name="Miller A.N."/>
            <person name="Grigoriev I.V."/>
            <person name="Debuchy R."/>
            <person name="Gladieux P."/>
            <person name="Thoren M.H."/>
            <person name="Johannesson H."/>
        </authorList>
    </citation>
    <scope>NUCLEOTIDE SEQUENCE</scope>
    <source>
        <strain evidence="7">CBS 540.89</strain>
    </source>
</reference>
<feature type="region of interest" description="Disordered" evidence="5">
    <location>
        <begin position="1"/>
        <end position="27"/>
    </location>
</feature>
<evidence type="ECO:0000256" key="5">
    <source>
        <dbReference type="SAM" id="MobiDB-lite"/>
    </source>
</evidence>
<dbReference type="SMART" id="SM00066">
    <property type="entry name" value="GAL4"/>
    <property type="match status" value="1"/>
</dbReference>
<dbReference type="GO" id="GO:0000981">
    <property type="term" value="F:DNA-binding transcription factor activity, RNA polymerase II-specific"/>
    <property type="evidence" value="ECO:0007669"/>
    <property type="project" value="InterPro"/>
</dbReference>
<evidence type="ECO:0000313" key="7">
    <source>
        <dbReference type="EMBL" id="KAK0744541.1"/>
    </source>
</evidence>
<dbReference type="InterPro" id="IPR051127">
    <property type="entry name" value="Fungal_SecMet_Regulators"/>
</dbReference>
<dbReference type="PANTHER" id="PTHR47424">
    <property type="entry name" value="REGULATORY PROTEIN GAL4"/>
    <property type="match status" value="1"/>
</dbReference>
<keyword evidence="8" id="KW-1185">Reference proteome</keyword>
<dbReference type="CDD" id="cd12148">
    <property type="entry name" value="fungal_TF_MHR"/>
    <property type="match status" value="1"/>
</dbReference>
<keyword evidence="4" id="KW-0539">Nucleus</keyword>
<evidence type="ECO:0000256" key="3">
    <source>
        <dbReference type="ARBA" id="ARBA00023163"/>
    </source>
</evidence>
<dbReference type="InterPro" id="IPR001138">
    <property type="entry name" value="Zn2Cys6_DnaBD"/>
</dbReference>
<dbReference type="Proteomes" id="UP001172159">
    <property type="component" value="Unassembled WGS sequence"/>
</dbReference>
<accession>A0AA40K3G9</accession>
<dbReference type="Pfam" id="PF04082">
    <property type="entry name" value="Fungal_trans"/>
    <property type="match status" value="1"/>
</dbReference>
<dbReference type="InterPro" id="IPR007219">
    <property type="entry name" value="XnlR_reg_dom"/>
</dbReference>
<evidence type="ECO:0000256" key="4">
    <source>
        <dbReference type="ARBA" id="ARBA00023242"/>
    </source>
</evidence>
<dbReference type="AlphaFoldDB" id="A0AA40K3G9"/>
<dbReference type="GO" id="GO:0008270">
    <property type="term" value="F:zinc ion binding"/>
    <property type="evidence" value="ECO:0007669"/>
    <property type="project" value="InterPro"/>
</dbReference>
<keyword evidence="2" id="KW-0805">Transcription regulation</keyword>
<proteinExistence type="predicted"/>
<name>A0AA40K3G9_9PEZI</name>
<sequence>MPRQSKRPFTSTRLPVNPRRKKVPPSERKRVQTACNYCNLRRVKCTGVEPCSQCAGTNRKCEYPEIPVKITVHKDQWDALKGLQAWVPHALELKRQLDAGELIRKVTLEDGRIEYWPAVVMVPFPEIPDTLQQPQEGDSQAKQSGPGQEPQQVQDQQQETEHQQHLEPPPHEVPLQAEDTSDCARSASPSSSSPLSKRSDFYLPSNAGFDPRSDEGRMLADSAGTSRYLGASSGATFLDNIKGLITLTTPLAELISKGPDHMFSKTTGRYQTDDSRALLGPPARDPVRQLPPASDIAKLLNNVRYFVGGGSVDDSFPSGGIMFWPSLTFGELSALGTAHQERIMTASGEQSFQVPRDDEQRTPLSLAFASFAFNRLLDLTGPDSRIIGRLGEDYYATSRQLLGGPLNDVTSTVKDAAVMGLLALYLVEINRRDNAHLWIKHAMHVCEVRGLHRNHAKDESEVRIFWTLYIIDSWLSCLLGRTPSIPDDGISLRLPQECRGFPSPIGLKAHLELSRISHKIIYNGLRKQSDATKPDDSKSKAEAHVKRSLKILERWLKELPPALQLPDTIQGLHLPDGWRNVDVPSDGRFGRDRACWALHMARNQLIILAVRPVLLTAMRKAIASLINQGKLFNIYDNVLVEEIRQCTDAAQLNLRLGCLMRYYSPHGRLLVQDLHHIFNAAVFLTMYQLVFVNYRTQLVENVDWAIEVFNQEQTTGCAYAKDCFEVLRDLRFLVTELRESIHSPEKKEELWDPNGRLQNYLGNMTATRNNTTSEAVAGVDVAMRDAPPVFGRPIKPPFGFKKGYAYRILRALRSWIKLEDIHQFPWSDVDIDGDGDSFMHVSSSDTNSNCPSPPGGF</sequence>
<comment type="caution">
    <text evidence="7">The sequence shown here is derived from an EMBL/GenBank/DDBJ whole genome shotgun (WGS) entry which is preliminary data.</text>
</comment>
<dbReference type="EMBL" id="JAUKTV010000002">
    <property type="protein sequence ID" value="KAK0744541.1"/>
    <property type="molecule type" value="Genomic_DNA"/>
</dbReference>
<dbReference type="GO" id="GO:0006351">
    <property type="term" value="P:DNA-templated transcription"/>
    <property type="evidence" value="ECO:0007669"/>
    <property type="project" value="InterPro"/>
</dbReference>
<gene>
    <name evidence="7" type="ORF">B0T21DRAFT_357969</name>
</gene>
<feature type="compositionally biased region" description="Polar residues" evidence="5">
    <location>
        <begin position="130"/>
        <end position="146"/>
    </location>
</feature>
<feature type="region of interest" description="Disordered" evidence="5">
    <location>
        <begin position="128"/>
        <end position="218"/>
    </location>
</feature>
<dbReference type="SMART" id="SM00906">
    <property type="entry name" value="Fungal_trans"/>
    <property type="match status" value="1"/>
</dbReference>
<dbReference type="SUPFAM" id="SSF57701">
    <property type="entry name" value="Zn2/Cys6 DNA-binding domain"/>
    <property type="match status" value="1"/>
</dbReference>
<evidence type="ECO:0000313" key="8">
    <source>
        <dbReference type="Proteomes" id="UP001172159"/>
    </source>
</evidence>
<dbReference type="PANTHER" id="PTHR47424:SF6">
    <property type="entry name" value="PROLINE UTILIZATION TRANS-ACTIVATOR"/>
    <property type="match status" value="1"/>
</dbReference>
<dbReference type="InterPro" id="IPR036864">
    <property type="entry name" value="Zn2-C6_fun-type_DNA-bd_sf"/>
</dbReference>
<feature type="compositionally biased region" description="Basic and acidic residues" evidence="5">
    <location>
        <begin position="159"/>
        <end position="170"/>
    </location>
</feature>
<evidence type="ECO:0000259" key="6">
    <source>
        <dbReference type="PROSITE" id="PS50048"/>
    </source>
</evidence>
<dbReference type="PROSITE" id="PS50048">
    <property type="entry name" value="ZN2_CY6_FUNGAL_2"/>
    <property type="match status" value="1"/>
</dbReference>
<feature type="compositionally biased region" description="Low complexity" evidence="5">
    <location>
        <begin position="148"/>
        <end position="157"/>
    </location>
</feature>
<organism evidence="7 8">
    <name type="scientific">Apiosordaria backusii</name>
    <dbReference type="NCBI Taxonomy" id="314023"/>
    <lineage>
        <taxon>Eukaryota</taxon>
        <taxon>Fungi</taxon>
        <taxon>Dikarya</taxon>
        <taxon>Ascomycota</taxon>
        <taxon>Pezizomycotina</taxon>
        <taxon>Sordariomycetes</taxon>
        <taxon>Sordariomycetidae</taxon>
        <taxon>Sordariales</taxon>
        <taxon>Lasiosphaeriaceae</taxon>
        <taxon>Apiosordaria</taxon>
    </lineage>
</organism>
<dbReference type="CDD" id="cd00067">
    <property type="entry name" value="GAL4"/>
    <property type="match status" value="1"/>
</dbReference>
<dbReference type="Gene3D" id="4.10.240.10">
    <property type="entry name" value="Zn(2)-C6 fungal-type DNA-binding domain"/>
    <property type="match status" value="1"/>
</dbReference>
<evidence type="ECO:0000256" key="1">
    <source>
        <dbReference type="ARBA" id="ARBA00022723"/>
    </source>
</evidence>
<keyword evidence="3" id="KW-0804">Transcription</keyword>